<comment type="caution">
    <text evidence="1">The sequence shown here is derived from an EMBL/GenBank/DDBJ whole genome shotgun (WGS) entry which is preliminary data.</text>
</comment>
<dbReference type="AlphaFoldDB" id="A0AAD9NG93"/>
<protein>
    <recommendedName>
        <fullName evidence="3">DUF4536 domain-containing protein</fullName>
    </recommendedName>
</protein>
<organism evidence="1 2">
    <name type="scientific">Paralvinella palmiformis</name>
    <dbReference type="NCBI Taxonomy" id="53620"/>
    <lineage>
        <taxon>Eukaryota</taxon>
        <taxon>Metazoa</taxon>
        <taxon>Spiralia</taxon>
        <taxon>Lophotrochozoa</taxon>
        <taxon>Annelida</taxon>
        <taxon>Polychaeta</taxon>
        <taxon>Sedentaria</taxon>
        <taxon>Canalipalpata</taxon>
        <taxon>Terebellida</taxon>
        <taxon>Terebelliformia</taxon>
        <taxon>Alvinellidae</taxon>
        <taxon>Paralvinella</taxon>
    </lineage>
</organism>
<evidence type="ECO:0008006" key="3">
    <source>
        <dbReference type="Google" id="ProtNLM"/>
    </source>
</evidence>
<dbReference type="EMBL" id="JAODUP010000043">
    <property type="protein sequence ID" value="KAK2166059.1"/>
    <property type="molecule type" value="Genomic_DNA"/>
</dbReference>
<reference evidence="1" key="1">
    <citation type="journal article" date="2023" name="Mol. Biol. Evol.">
        <title>Third-Generation Sequencing Reveals the Adaptive Role of the Epigenome in Three Deep-Sea Polychaetes.</title>
        <authorList>
            <person name="Perez M."/>
            <person name="Aroh O."/>
            <person name="Sun Y."/>
            <person name="Lan Y."/>
            <person name="Juniper S.K."/>
            <person name="Young C.R."/>
            <person name="Angers B."/>
            <person name="Qian P.Y."/>
        </authorList>
    </citation>
    <scope>NUCLEOTIDE SEQUENCE</scope>
    <source>
        <strain evidence="1">P08H-3</strain>
    </source>
</reference>
<accession>A0AAD9NG93</accession>
<dbReference type="Proteomes" id="UP001208570">
    <property type="component" value="Unassembled WGS sequence"/>
</dbReference>
<evidence type="ECO:0000313" key="1">
    <source>
        <dbReference type="EMBL" id="KAK2166059.1"/>
    </source>
</evidence>
<sequence length="120" mass="13026">MGRLLSIVGAALGLNPSEHVTVDKQRPMNKVLEPKTENGDDEIEDCTACKLIGSTTMTVCGVYCIATAWRNPKQLSGSTLNYLRIAGYTMGTSFIVLASCRFFNLGPFAYLKSPSTSNKQ</sequence>
<proteinExistence type="predicted"/>
<evidence type="ECO:0000313" key="2">
    <source>
        <dbReference type="Proteomes" id="UP001208570"/>
    </source>
</evidence>
<gene>
    <name evidence="1" type="ORF">LSH36_43g07007</name>
</gene>
<keyword evidence="2" id="KW-1185">Reference proteome</keyword>
<name>A0AAD9NG93_9ANNE</name>